<keyword evidence="4" id="KW-0732">Signal</keyword>
<dbReference type="GO" id="GO:0007267">
    <property type="term" value="P:cell-cell signaling"/>
    <property type="evidence" value="ECO:0007669"/>
    <property type="project" value="TreeGrafter"/>
</dbReference>
<keyword evidence="9" id="KW-1185">Reference proteome</keyword>
<organism evidence="8 9">
    <name type="scientific">Anas platyrhynchos platyrhynchos</name>
    <name type="common">Northern mallard</name>
    <dbReference type="NCBI Taxonomy" id="8840"/>
    <lineage>
        <taxon>Eukaryota</taxon>
        <taxon>Metazoa</taxon>
        <taxon>Chordata</taxon>
        <taxon>Craniata</taxon>
        <taxon>Vertebrata</taxon>
        <taxon>Euteleostomi</taxon>
        <taxon>Archelosauria</taxon>
        <taxon>Archosauria</taxon>
        <taxon>Dinosauria</taxon>
        <taxon>Saurischia</taxon>
        <taxon>Theropoda</taxon>
        <taxon>Coelurosauria</taxon>
        <taxon>Aves</taxon>
        <taxon>Neognathae</taxon>
        <taxon>Galloanserae</taxon>
        <taxon>Anseriformes</taxon>
        <taxon>Anatidae</taxon>
        <taxon>Anatinae</taxon>
        <taxon>Anas</taxon>
    </lineage>
</organism>
<dbReference type="PANTHER" id="PTHR15258">
    <property type="entry name" value="FGF BINDING PROTEIN-RELATED"/>
    <property type="match status" value="1"/>
</dbReference>
<dbReference type="Pfam" id="PF06473">
    <property type="entry name" value="FGF-BP1"/>
    <property type="match status" value="2"/>
</dbReference>
<evidence type="ECO:0000256" key="2">
    <source>
        <dbReference type="ARBA" id="ARBA00008326"/>
    </source>
</evidence>
<feature type="compositionally biased region" description="Pro residues" evidence="7">
    <location>
        <begin position="92"/>
        <end position="104"/>
    </location>
</feature>
<protein>
    <recommendedName>
        <fullName evidence="10">Fibroblast growth factor binding protein 3</fullName>
    </recommendedName>
</protein>
<dbReference type="PANTHER" id="PTHR15258:SF3">
    <property type="entry name" value="FIBROBLAST GROWTH FACTOR-BINDING PROTEIN 3"/>
    <property type="match status" value="1"/>
</dbReference>
<comment type="subcellular location">
    <subcellularLocation>
        <location evidence="1">Secreted</location>
    </subcellularLocation>
</comment>
<evidence type="ECO:0000313" key="8">
    <source>
        <dbReference type="Ensembl" id="ENSAPLP00000028498.1"/>
    </source>
</evidence>
<dbReference type="InterPro" id="IPR010510">
    <property type="entry name" value="FGF1-bd"/>
</dbReference>
<dbReference type="Ensembl" id="ENSAPLT00000039348.1">
    <property type="protein sequence ID" value="ENSAPLP00000028498.1"/>
    <property type="gene ID" value="ENSAPLG00000020120.1"/>
</dbReference>
<evidence type="ECO:0000256" key="6">
    <source>
        <dbReference type="ARBA" id="ARBA00023183"/>
    </source>
</evidence>
<evidence type="ECO:0000256" key="4">
    <source>
        <dbReference type="ARBA" id="ARBA00022729"/>
    </source>
</evidence>
<keyword evidence="6" id="KW-0340">Growth factor binding</keyword>
<evidence type="ECO:0000256" key="1">
    <source>
        <dbReference type="ARBA" id="ARBA00004613"/>
    </source>
</evidence>
<feature type="compositionally biased region" description="Pro residues" evidence="7">
    <location>
        <begin position="260"/>
        <end position="273"/>
    </location>
</feature>
<dbReference type="GO" id="GO:0005576">
    <property type="term" value="C:extracellular region"/>
    <property type="evidence" value="ECO:0007669"/>
    <property type="project" value="UniProtKB-SubCell"/>
</dbReference>
<reference evidence="8" key="3">
    <citation type="submission" date="2025-09" db="UniProtKB">
        <authorList>
            <consortium name="Ensembl"/>
        </authorList>
    </citation>
    <scope>IDENTIFICATION</scope>
</reference>
<sequence length="301" mass="31863">MNSKGENRSPFPERGCRQSHQYRAGSPAPPGASPVCGFPEQGGGMPRTPPLPPSLRCRQGTERPAGCGRGEEHPALCPTPGRGVGGGSPRPLISPGPAPPPHTPGPGTCRQPAAHRTGGGSRGAEEMRRPLALLAPLALLVALGAAGGGPGEAAQTGRFSTPERHRCQWELRWAAGASELRLSCRPPAGGGAARSCVYRGEPRRCPAYGARSRRYWRQVIAHLRRRRRPCAEGAPLGPRQCGPGRAPPEAQLRLLLPSPGHDPGPTPPPPASAEPPERLVETYCAQRWHSLCSFFVGFWQG</sequence>
<evidence type="ECO:0008006" key="10">
    <source>
        <dbReference type="Google" id="ProtNLM"/>
    </source>
</evidence>
<dbReference type="GeneTree" id="ENSGT00940000154372"/>
<evidence type="ECO:0000313" key="9">
    <source>
        <dbReference type="Proteomes" id="UP000016666"/>
    </source>
</evidence>
<evidence type="ECO:0000256" key="7">
    <source>
        <dbReference type="SAM" id="MobiDB-lite"/>
    </source>
</evidence>
<dbReference type="Proteomes" id="UP000016666">
    <property type="component" value="Chromosome 6"/>
</dbReference>
<reference evidence="8 9" key="1">
    <citation type="submission" date="2017-10" db="EMBL/GenBank/DDBJ databases">
        <title>A new Pekin duck reference genome.</title>
        <authorList>
            <person name="Hou Z.-C."/>
            <person name="Zhou Z.-K."/>
            <person name="Zhu F."/>
            <person name="Hou S.-S."/>
        </authorList>
    </citation>
    <scope>NUCLEOTIDE SEQUENCE [LARGE SCALE GENOMIC DNA]</scope>
</reference>
<evidence type="ECO:0000256" key="5">
    <source>
        <dbReference type="ARBA" id="ARBA00023157"/>
    </source>
</evidence>
<comment type="similarity">
    <text evidence="2">Belongs to the fibroblast growth factor-binding protein family.</text>
</comment>
<evidence type="ECO:0000256" key="3">
    <source>
        <dbReference type="ARBA" id="ARBA00022525"/>
    </source>
</evidence>
<keyword evidence="3" id="KW-0964">Secreted</keyword>
<reference evidence="8" key="2">
    <citation type="submission" date="2025-08" db="UniProtKB">
        <authorList>
            <consortium name="Ensembl"/>
        </authorList>
    </citation>
    <scope>IDENTIFICATION</scope>
</reference>
<dbReference type="STRING" id="8840.ENSAPLP00000028498"/>
<keyword evidence="5" id="KW-1015">Disulfide bond</keyword>
<feature type="region of interest" description="Disordered" evidence="7">
    <location>
        <begin position="231"/>
        <end position="276"/>
    </location>
</feature>
<dbReference type="AlphaFoldDB" id="A0A493TRK1"/>
<proteinExistence type="inferred from homology"/>
<name>A0A493TRK1_ANAPP</name>
<accession>A0A493TRK1</accession>
<feature type="region of interest" description="Disordered" evidence="7">
    <location>
        <begin position="1"/>
        <end position="125"/>
    </location>
</feature>
<dbReference type="GO" id="GO:0019838">
    <property type="term" value="F:growth factor binding"/>
    <property type="evidence" value="ECO:0007669"/>
    <property type="project" value="UniProtKB-KW"/>
</dbReference>